<proteinExistence type="inferred from homology"/>
<evidence type="ECO:0000256" key="1">
    <source>
        <dbReference type="ARBA" id="ARBA00010641"/>
    </source>
</evidence>
<keyword evidence="10" id="KW-1185">Reference proteome</keyword>
<evidence type="ECO:0000313" key="8">
    <source>
        <dbReference type="EMBL" id="WNH11495.1"/>
    </source>
</evidence>
<evidence type="ECO:0000256" key="2">
    <source>
        <dbReference type="ARBA" id="ARBA00023015"/>
    </source>
</evidence>
<dbReference type="PANTHER" id="PTHR43133:SF46">
    <property type="entry name" value="RNA POLYMERASE SIGMA-70 FACTOR ECF SUBFAMILY"/>
    <property type="match status" value="1"/>
</dbReference>
<keyword evidence="3" id="KW-0731">Sigma factor</keyword>
<evidence type="ECO:0000313" key="7">
    <source>
        <dbReference type="EMBL" id="WNH09500.1"/>
    </source>
</evidence>
<dbReference type="InterPro" id="IPR014284">
    <property type="entry name" value="RNA_pol_sigma-70_dom"/>
</dbReference>
<dbReference type="InterPro" id="IPR013324">
    <property type="entry name" value="RNA_pol_sigma_r3/r4-like"/>
</dbReference>
<dbReference type="InterPro" id="IPR013325">
    <property type="entry name" value="RNA_pol_sigma_r2"/>
</dbReference>
<evidence type="ECO:0000313" key="10">
    <source>
        <dbReference type="Proteomes" id="UP001303407"/>
    </source>
</evidence>
<comment type="similarity">
    <text evidence="1">Belongs to the sigma-70 factor family. ECF subfamily.</text>
</comment>
<dbReference type="NCBIfam" id="TIGR02937">
    <property type="entry name" value="sigma70-ECF"/>
    <property type="match status" value="1"/>
</dbReference>
<dbReference type="InterPro" id="IPR036388">
    <property type="entry name" value="WH-like_DNA-bd_sf"/>
</dbReference>
<organism evidence="8 10">
    <name type="scientific">Thalassobellus suaedae</name>
    <dbReference type="NCBI Taxonomy" id="3074124"/>
    <lineage>
        <taxon>Bacteria</taxon>
        <taxon>Pseudomonadati</taxon>
        <taxon>Bacteroidota</taxon>
        <taxon>Flavobacteriia</taxon>
        <taxon>Flavobacteriales</taxon>
        <taxon>Flavobacteriaceae</taxon>
        <taxon>Thalassobellus</taxon>
    </lineage>
</organism>
<feature type="domain" description="RNA polymerase sigma-70 region 2" evidence="5">
    <location>
        <begin position="24"/>
        <end position="88"/>
    </location>
</feature>
<keyword evidence="2" id="KW-0805">Transcription regulation</keyword>
<dbReference type="Proteomes" id="UP001303407">
    <property type="component" value="Chromosome"/>
</dbReference>
<dbReference type="EMBL" id="CP134537">
    <property type="protein sequence ID" value="WNH09500.1"/>
    <property type="molecule type" value="Genomic_DNA"/>
</dbReference>
<dbReference type="NCBIfam" id="TIGR02985">
    <property type="entry name" value="Sig70_bacteroi1"/>
    <property type="match status" value="1"/>
</dbReference>
<sequence length="182" mass="21564">MKINDSKILEKLKKGDSKAFKELFDLYYLPLSTYSLKYCDSFSLAEDIVQDLFIKIWNDRLYMKFDKNIGSYLFKAVKNNTLQQIKKKYNFVGIEDYVNNLMVEEAVDNEYLEEKRNRLHMQIEALPKKSKEVFKAIVLDNLKYKEAALEFGITVNTVKTHYTRALKQLRNAVEIIIIFFFI</sequence>
<dbReference type="InterPro" id="IPR007627">
    <property type="entry name" value="RNA_pol_sigma70_r2"/>
</dbReference>
<protein>
    <submittedName>
        <fullName evidence="8">RNA polymerase sigma-70 factor</fullName>
    </submittedName>
</protein>
<dbReference type="Gene3D" id="1.10.10.10">
    <property type="entry name" value="Winged helix-like DNA-binding domain superfamily/Winged helix DNA-binding domain"/>
    <property type="match status" value="1"/>
</dbReference>
<dbReference type="InterPro" id="IPR039425">
    <property type="entry name" value="RNA_pol_sigma-70-like"/>
</dbReference>
<evidence type="ECO:0000256" key="3">
    <source>
        <dbReference type="ARBA" id="ARBA00023082"/>
    </source>
</evidence>
<dbReference type="SUPFAM" id="SSF88659">
    <property type="entry name" value="Sigma3 and sigma4 domains of RNA polymerase sigma factors"/>
    <property type="match status" value="1"/>
</dbReference>
<accession>A0ABY9Y0L4</accession>
<dbReference type="Pfam" id="PF08281">
    <property type="entry name" value="Sigma70_r4_2"/>
    <property type="match status" value="1"/>
</dbReference>
<dbReference type="Proteomes" id="UP001302806">
    <property type="component" value="Chromosome"/>
</dbReference>
<feature type="domain" description="RNA polymerase sigma factor 70 region 4 type 2" evidence="6">
    <location>
        <begin position="117"/>
        <end position="169"/>
    </location>
</feature>
<dbReference type="SUPFAM" id="SSF88946">
    <property type="entry name" value="Sigma2 domain of RNA polymerase sigma factors"/>
    <property type="match status" value="1"/>
</dbReference>
<dbReference type="Pfam" id="PF04542">
    <property type="entry name" value="Sigma70_r2"/>
    <property type="match status" value="1"/>
</dbReference>
<evidence type="ECO:0000256" key="4">
    <source>
        <dbReference type="ARBA" id="ARBA00023163"/>
    </source>
</evidence>
<reference evidence="9 10" key="1">
    <citation type="submission" date="2023-09" db="EMBL/GenBank/DDBJ databases">
        <title>Thalassobella suaedae gen. nov., sp. nov., a marine bacterium of the family Flavobacteriaceae isolated from a halophyte Suaeda japonica.</title>
        <authorList>
            <person name="Lee S.Y."/>
            <person name="Hwang C.Y."/>
        </authorList>
    </citation>
    <scope>NUCLEOTIDE SEQUENCE [LARGE SCALE GENOMIC DNA]</scope>
    <source>
        <strain evidence="8 10">HL-DH10</strain>
        <strain evidence="7 9">HL-DH14</strain>
    </source>
</reference>
<evidence type="ECO:0000259" key="5">
    <source>
        <dbReference type="Pfam" id="PF04542"/>
    </source>
</evidence>
<dbReference type="EMBL" id="CP134536">
    <property type="protein sequence ID" value="WNH11495.1"/>
    <property type="molecule type" value="Genomic_DNA"/>
</dbReference>
<dbReference type="Gene3D" id="1.10.1740.10">
    <property type="match status" value="1"/>
</dbReference>
<dbReference type="InterPro" id="IPR013249">
    <property type="entry name" value="RNA_pol_sigma70_r4_t2"/>
</dbReference>
<dbReference type="RefSeq" id="WP_415861478.1">
    <property type="nucleotide sequence ID" value="NZ_CP134536.1"/>
</dbReference>
<name>A0ABY9Y0L4_9FLAO</name>
<keyword evidence="4" id="KW-0804">Transcription</keyword>
<dbReference type="InterPro" id="IPR014327">
    <property type="entry name" value="RNA_pol_sigma70_bacteroid"/>
</dbReference>
<evidence type="ECO:0000313" key="9">
    <source>
        <dbReference type="Proteomes" id="UP001302806"/>
    </source>
</evidence>
<dbReference type="PANTHER" id="PTHR43133">
    <property type="entry name" value="RNA POLYMERASE ECF-TYPE SIGMA FACTO"/>
    <property type="match status" value="1"/>
</dbReference>
<evidence type="ECO:0000259" key="6">
    <source>
        <dbReference type="Pfam" id="PF08281"/>
    </source>
</evidence>
<dbReference type="CDD" id="cd06171">
    <property type="entry name" value="Sigma70_r4"/>
    <property type="match status" value="1"/>
</dbReference>
<gene>
    <name evidence="8" type="ORF">RHP49_11330</name>
    <name evidence="7" type="ORF">RHP51_01800</name>
</gene>